<dbReference type="GO" id="GO:0051707">
    <property type="term" value="P:response to other organism"/>
    <property type="evidence" value="ECO:0007669"/>
    <property type="project" value="UniProtKB-ARBA"/>
</dbReference>
<dbReference type="FunFam" id="1.10.10.60:FF:000001">
    <property type="entry name" value="MYB-related transcription factor"/>
    <property type="match status" value="1"/>
</dbReference>
<dbReference type="SMR" id="A0A445J7Y4"/>
<protein>
    <submittedName>
        <fullName evidence="11">Transcription factor MYB7</fullName>
    </submittedName>
</protein>
<keyword evidence="5" id="KW-0804">Transcription</keyword>
<evidence type="ECO:0000256" key="8">
    <source>
        <dbReference type="SAM" id="MobiDB-lite"/>
    </source>
</evidence>
<sequence length="218" mass="24343">MGRTPCSDKEQINKKGPWSKEEDELLINYINLHGQGNWKSIPKAAGLLRCGKSCRLRWTNYLRPDLKKGNFTEEESNLIIHLHSLLGNKWSQIATSLPGRTDNEIKNYWKSHLKRYLYALGIDPVTHKPFKEDTNTTSTPPNNSMATTTSTIPRIYYFNVFLNSKVHISADDDYSADGGADSNSSSGVTIEEASPQVNLELSIAPPSQPHEDAASVKP</sequence>
<feature type="domain" description="Myb-like" evidence="9">
    <location>
        <begin position="10"/>
        <end position="62"/>
    </location>
</feature>
<name>A0A445J7Y4_GLYSO</name>
<dbReference type="CDD" id="cd00167">
    <property type="entry name" value="SANT"/>
    <property type="match status" value="2"/>
</dbReference>
<feature type="domain" description="HTH myb-type" evidence="10">
    <location>
        <begin position="63"/>
        <end position="117"/>
    </location>
</feature>
<gene>
    <name evidence="11" type="ORF">D0Y65_019220</name>
</gene>
<evidence type="ECO:0000256" key="7">
    <source>
        <dbReference type="ARBA" id="ARBA00062314"/>
    </source>
</evidence>
<dbReference type="InterPro" id="IPR001005">
    <property type="entry name" value="SANT/Myb"/>
</dbReference>
<evidence type="ECO:0000256" key="3">
    <source>
        <dbReference type="ARBA" id="ARBA00023015"/>
    </source>
</evidence>
<evidence type="ECO:0000256" key="2">
    <source>
        <dbReference type="ARBA" id="ARBA00022737"/>
    </source>
</evidence>
<feature type="compositionally biased region" description="Low complexity" evidence="8">
    <location>
        <begin position="176"/>
        <end position="187"/>
    </location>
</feature>
<dbReference type="AlphaFoldDB" id="A0A445J7Y4"/>
<evidence type="ECO:0000256" key="6">
    <source>
        <dbReference type="ARBA" id="ARBA00023242"/>
    </source>
</evidence>
<dbReference type="PANTHER" id="PTHR47994">
    <property type="entry name" value="F14D16.11-RELATED"/>
    <property type="match status" value="1"/>
</dbReference>
<keyword evidence="2" id="KW-0677">Repeat</keyword>
<dbReference type="EMBL" id="QZWG01000008">
    <property type="protein sequence ID" value="RZB94559.1"/>
    <property type="molecule type" value="Genomic_DNA"/>
</dbReference>
<feature type="domain" description="HTH myb-type" evidence="10">
    <location>
        <begin position="14"/>
        <end position="62"/>
    </location>
</feature>
<proteinExistence type="predicted"/>
<dbReference type="Gene3D" id="1.10.10.60">
    <property type="entry name" value="Homeodomain-like"/>
    <property type="match status" value="2"/>
</dbReference>
<dbReference type="PROSITE" id="PS50090">
    <property type="entry name" value="MYB_LIKE"/>
    <property type="match status" value="2"/>
</dbReference>
<dbReference type="Proteomes" id="UP000289340">
    <property type="component" value="Chromosome 8"/>
</dbReference>
<dbReference type="FunFam" id="1.10.10.60:FF:000394">
    <property type="entry name" value="MYB transcription factor"/>
    <property type="match status" value="1"/>
</dbReference>
<keyword evidence="6" id="KW-0539">Nucleus</keyword>
<evidence type="ECO:0000313" key="12">
    <source>
        <dbReference type="Proteomes" id="UP000289340"/>
    </source>
</evidence>
<comment type="subunit">
    <text evidence="7">Can form complexes with MYC2, MYC3 or MYC4.</text>
</comment>
<evidence type="ECO:0000256" key="4">
    <source>
        <dbReference type="ARBA" id="ARBA00023125"/>
    </source>
</evidence>
<evidence type="ECO:0000259" key="9">
    <source>
        <dbReference type="PROSITE" id="PS50090"/>
    </source>
</evidence>
<dbReference type="SMART" id="SM00717">
    <property type="entry name" value="SANT"/>
    <property type="match status" value="2"/>
</dbReference>
<dbReference type="InterPro" id="IPR015495">
    <property type="entry name" value="Myb_TF_plants"/>
</dbReference>
<dbReference type="SUPFAM" id="SSF46689">
    <property type="entry name" value="Homeodomain-like"/>
    <property type="match status" value="1"/>
</dbReference>
<dbReference type="Gramene" id="XM_028387403.1">
    <property type="protein sequence ID" value="XP_028243204.1"/>
    <property type="gene ID" value="LOC114421476"/>
</dbReference>
<accession>A0A445J7Y4</accession>
<dbReference type="GO" id="GO:0005634">
    <property type="term" value="C:nucleus"/>
    <property type="evidence" value="ECO:0007669"/>
    <property type="project" value="UniProtKB-SubCell"/>
</dbReference>
<comment type="subcellular location">
    <subcellularLocation>
        <location evidence="1">Nucleus</location>
    </subcellularLocation>
</comment>
<comment type="caution">
    <text evidence="11">The sequence shown here is derived from an EMBL/GenBank/DDBJ whole genome shotgun (WGS) entry which is preliminary data.</text>
</comment>
<dbReference type="GO" id="GO:0000976">
    <property type="term" value="F:transcription cis-regulatory region binding"/>
    <property type="evidence" value="ECO:0007669"/>
    <property type="project" value="UniProtKB-ARBA"/>
</dbReference>
<evidence type="ECO:0000256" key="5">
    <source>
        <dbReference type="ARBA" id="ARBA00023163"/>
    </source>
</evidence>
<reference evidence="11 12" key="1">
    <citation type="submission" date="2018-09" db="EMBL/GenBank/DDBJ databases">
        <title>A high-quality reference genome of wild soybean provides a powerful tool to mine soybean genomes.</title>
        <authorList>
            <person name="Xie M."/>
            <person name="Chung C.Y.L."/>
            <person name="Li M.-W."/>
            <person name="Wong F.-L."/>
            <person name="Chan T.-F."/>
            <person name="Lam H.-M."/>
        </authorList>
    </citation>
    <scope>NUCLEOTIDE SEQUENCE [LARGE SCALE GENOMIC DNA]</scope>
    <source>
        <strain evidence="12">cv. W05</strain>
        <tissue evidence="11">Hypocotyl of etiolated seedlings</tissue>
    </source>
</reference>
<keyword evidence="4" id="KW-0238">DNA-binding</keyword>
<feature type="domain" description="Myb-like" evidence="9">
    <location>
        <begin position="63"/>
        <end position="113"/>
    </location>
</feature>
<dbReference type="Pfam" id="PF00249">
    <property type="entry name" value="Myb_DNA-binding"/>
    <property type="match status" value="2"/>
</dbReference>
<feature type="region of interest" description="Disordered" evidence="8">
    <location>
        <begin position="175"/>
        <end position="218"/>
    </location>
</feature>
<evidence type="ECO:0000313" key="11">
    <source>
        <dbReference type="EMBL" id="RZB94559.1"/>
    </source>
</evidence>
<evidence type="ECO:0000259" key="10">
    <source>
        <dbReference type="PROSITE" id="PS51294"/>
    </source>
</evidence>
<dbReference type="PROSITE" id="PS51294">
    <property type="entry name" value="HTH_MYB"/>
    <property type="match status" value="2"/>
</dbReference>
<dbReference type="InterPro" id="IPR017930">
    <property type="entry name" value="Myb_dom"/>
</dbReference>
<feature type="compositionally biased region" description="Basic and acidic residues" evidence="8">
    <location>
        <begin position="209"/>
        <end position="218"/>
    </location>
</feature>
<keyword evidence="3" id="KW-0805">Transcription regulation</keyword>
<dbReference type="InterPro" id="IPR009057">
    <property type="entry name" value="Homeodomain-like_sf"/>
</dbReference>
<organism evidence="11 12">
    <name type="scientific">Glycine soja</name>
    <name type="common">Wild soybean</name>
    <dbReference type="NCBI Taxonomy" id="3848"/>
    <lineage>
        <taxon>Eukaryota</taxon>
        <taxon>Viridiplantae</taxon>
        <taxon>Streptophyta</taxon>
        <taxon>Embryophyta</taxon>
        <taxon>Tracheophyta</taxon>
        <taxon>Spermatophyta</taxon>
        <taxon>Magnoliopsida</taxon>
        <taxon>eudicotyledons</taxon>
        <taxon>Gunneridae</taxon>
        <taxon>Pentapetalae</taxon>
        <taxon>rosids</taxon>
        <taxon>fabids</taxon>
        <taxon>Fabales</taxon>
        <taxon>Fabaceae</taxon>
        <taxon>Papilionoideae</taxon>
        <taxon>50 kb inversion clade</taxon>
        <taxon>NPAAA clade</taxon>
        <taxon>indigoferoid/millettioid clade</taxon>
        <taxon>Phaseoleae</taxon>
        <taxon>Glycine</taxon>
        <taxon>Glycine subgen. Soja</taxon>
    </lineage>
</organism>
<dbReference type="GO" id="GO:0080090">
    <property type="term" value="P:regulation of primary metabolic process"/>
    <property type="evidence" value="ECO:0007669"/>
    <property type="project" value="UniProtKB-ARBA"/>
</dbReference>
<keyword evidence="12" id="KW-1185">Reference proteome</keyword>
<evidence type="ECO:0000256" key="1">
    <source>
        <dbReference type="ARBA" id="ARBA00004123"/>
    </source>
</evidence>
<dbReference type="PANTHER" id="PTHR47994:SF5">
    <property type="entry name" value="F14D16.11-RELATED"/>
    <property type="match status" value="1"/>
</dbReference>